<gene>
    <name evidence="1" type="ORF">AT959_11580</name>
</gene>
<dbReference type="Proteomes" id="UP000070186">
    <property type="component" value="Unassembled WGS sequence"/>
</dbReference>
<name>A0A133XGG2_9RHOO</name>
<reference evidence="1 2" key="1">
    <citation type="submission" date="2015-12" db="EMBL/GenBank/DDBJ databases">
        <title>Nitrous oxide reduction kinetics distinguish bacteria harboring typical versus atypical NosZ.</title>
        <authorList>
            <person name="Yoon S."/>
            <person name="Nissen S."/>
            <person name="Park D."/>
            <person name="Sanford R.A."/>
            <person name="Loeffler F.E."/>
        </authorList>
    </citation>
    <scope>NUCLEOTIDE SEQUENCE [LARGE SCALE GENOMIC DNA]</scope>
    <source>
        <strain evidence="1 2">ATCC BAA-841</strain>
    </source>
</reference>
<dbReference type="AlphaFoldDB" id="A0A133XGG2"/>
<dbReference type="RefSeq" id="WP_066883246.1">
    <property type="nucleotide sequence ID" value="NZ_LODL01000021.1"/>
</dbReference>
<organism evidence="1 2">
    <name type="scientific">Dechloromonas denitrificans</name>
    <dbReference type="NCBI Taxonomy" id="281362"/>
    <lineage>
        <taxon>Bacteria</taxon>
        <taxon>Pseudomonadati</taxon>
        <taxon>Pseudomonadota</taxon>
        <taxon>Betaproteobacteria</taxon>
        <taxon>Rhodocyclales</taxon>
        <taxon>Azonexaceae</taxon>
        <taxon>Dechloromonas</taxon>
    </lineage>
</organism>
<evidence type="ECO:0000313" key="2">
    <source>
        <dbReference type="Proteomes" id="UP000070186"/>
    </source>
</evidence>
<sequence>MFRKFRILLLLLVLATVGLSAWRANSRLTAWEDSVHVAIYPIAADDSPATARFVGELNNDSFAEIGEWLQEESKRYERAVLQPVMLHLAPVLNEKPPLPPKPGSALDILQWSLQLRWWASRHDAIAGPKPQVRLFVLFHDPERTAMLPHSTGLSKGQLGVIHAFASRQQRKQNLVVIAHELLHTFGASDKYDPATLQPIYPQGYAEPQRQPRLPQVFAEIMGGRTPLAAGESEIPASLAETLIGRETAQEIGLLRSTP</sequence>
<protein>
    <submittedName>
        <fullName evidence="1">Uncharacterized protein</fullName>
    </submittedName>
</protein>
<dbReference type="EMBL" id="LODL01000021">
    <property type="protein sequence ID" value="KXB30024.1"/>
    <property type="molecule type" value="Genomic_DNA"/>
</dbReference>
<comment type="caution">
    <text evidence="1">The sequence shown here is derived from an EMBL/GenBank/DDBJ whole genome shotgun (WGS) entry which is preliminary data.</text>
</comment>
<evidence type="ECO:0000313" key="1">
    <source>
        <dbReference type="EMBL" id="KXB30024.1"/>
    </source>
</evidence>
<keyword evidence="2" id="KW-1185">Reference proteome</keyword>
<dbReference type="STRING" id="281362.AT959_11580"/>
<accession>A0A133XGG2</accession>
<proteinExistence type="predicted"/>